<dbReference type="InterPro" id="IPR004358">
    <property type="entry name" value="Sig_transdc_His_kin-like_C"/>
</dbReference>
<organism evidence="18 19">
    <name type="scientific">Thiorhodococcus drewsii AZ1</name>
    <dbReference type="NCBI Taxonomy" id="765913"/>
    <lineage>
        <taxon>Bacteria</taxon>
        <taxon>Pseudomonadati</taxon>
        <taxon>Pseudomonadota</taxon>
        <taxon>Gammaproteobacteria</taxon>
        <taxon>Chromatiales</taxon>
        <taxon>Chromatiaceae</taxon>
        <taxon>Thiorhodococcus</taxon>
    </lineage>
</organism>
<dbReference type="InterPro" id="IPR035965">
    <property type="entry name" value="PAS-like_dom_sf"/>
</dbReference>
<dbReference type="RefSeq" id="WP_007041096.1">
    <property type="nucleotide sequence ID" value="NZ_AFWT01000015.1"/>
</dbReference>
<dbReference type="PROSITE" id="PS50112">
    <property type="entry name" value="PAS"/>
    <property type="match status" value="1"/>
</dbReference>
<dbReference type="FunFam" id="3.30.565.10:FF:000010">
    <property type="entry name" value="Sensor histidine kinase RcsC"/>
    <property type="match status" value="1"/>
</dbReference>
<comment type="subunit">
    <text evidence="9">At low DSF concentrations, interacts with RpfF.</text>
</comment>
<dbReference type="PROSITE" id="PS50110">
    <property type="entry name" value="RESPONSE_REGULATORY"/>
    <property type="match status" value="1"/>
</dbReference>
<dbReference type="InterPro" id="IPR001789">
    <property type="entry name" value="Sig_transdc_resp-reg_receiver"/>
</dbReference>
<keyword evidence="19" id="KW-1185">Reference proteome</keyword>
<dbReference type="PANTHER" id="PTHR45339">
    <property type="entry name" value="HYBRID SIGNAL TRANSDUCTION HISTIDINE KINASE J"/>
    <property type="match status" value="1"/>
</dbReference>
<evidence type="ECO:0000256" key="9">
    <source>
        <dbReference type="ARBA" id="ARBA00064003"/>
    </source>
</evidence>
<dbReference type="Pfam" id="PF00072">
    <property type="entry name" value="Response_reg"/>
    <property type="match status" value="1"/>
</dbReference>
<name>G2E270_9GAMM</name>
<dbReference type="SUPFAM" id="SSF52172">
    <property type="entry name" value="CheY-like"/>
    <property type="match status" value="1"/>
</dbReference>
<evidence type="ECO:0000256" key="2">
    <source>
        <dbReference type="ARBA" id="ARBA00012438"/>
    </source>
</evidence>
<dbReference type="SUPFAM" id="SSF47384">
    <property type="entry name" value="Homodimeric domain of signal transducing histidine kinase"/>
    <property type="match status" value="1"/>
</dbReference>
<dbReference type="InterPro" id="IPR000700">
    <property type="entry name" value="PAS-assoc_C"/>
</dbReference>
<feature type="coiled-coil region" evidence="12">
    <location>
        <begin position="33"/>
        <end position="67"/>
    </location>
</feature>
<dbReference type="InterPro" id="IPR036097">
    <property type="entry name" value="HisK_dim/P_sf"/>
</dbReference>
<dbReference type="CDD" id="cd17546">
    <property type="entry name" value="REC_hyHK_CKI1_RcsC-like"/>
    <property type="match status" value="1"/>
</dbReference>
<gene>
    <name evidence="18" type="ORF">ThidrDRAFT_2383</name>
</gene>
<evidence type="ECO:0000256" key="4">
    <source>
        <dbReference type="ARBA" id="ARBA00022679"/>
    </source>
</evidence>
<keyword evidence="12" id="KW-0175">Coiled coil</keyword>
<dbReference type="OrthoDB" id="9810730at2"/>
<keyword evidence="5" id="KW-0547">Nucleotide-binding</keyword>
<dbReference type="CDD" id="cd00082">
    <property type="entry name" value="HisKA"/>
    <property type="match status" value="1"/>
</dbReference>
<dbReference type="EMBL" id="AFWT01000015">
    <property type="protein sequence ID" value="EGV31019.1"/>
    <property type="molecule type" value="Genomic_DNA"/>
</dbReference>
<keyword evidence="4" id="KW-0808">Transferase</keyword>
<sequence length="616" mass="68425">MSSHENEQLRQRAEAALREGDEPPEQAITAENAKRLIHELRVHQIELEMQNENLRRAQEALEQSRRRYFDLYDLAPVGYVTLTEHGLIQESNLAAAKLFGVLRSALIGWPLSRFILPEDQDTYYHDHLDHDRPLSTGTHDSDTLRSCELRLRRGDAATIWVKLDIHLGAQSTDKRSVHYVTLTDIDARKTAEAELKRHRQHLETLVASRTQELVDARDAAEVAARAKSTFLANMSHEIRTPMNAILGLNHLLLKTVDSPLERDRLLKVGEAASHLLQILDDILDISKVDAGRLTLTSQAFTPAQLMEQTISLLGERARSKGLTLIRVIDPDVPPQLLGDPLRLGQVLINFLSNAIKFSTHGEIRVSIGLDRDEGETVCLRLSVADQGVGLTAEQQAHLFQDFVQADASTTRQYGGTGLGLAIARRLAHLMEGEVGVDSQPDCGSTFWMTARLHRPQHPSAASTSALDADTHTDHLERRIAQRYTGARILLAEDDPINQEVALFLLTDTGLSVDVADNGQRALDLARERDYALVLMDMQMPVMDGLDATRAIRALPGRESLPILAMTANAFDEDRQACLTAGMNDHIGKPVQPARLYAALLHWLSPPVANAEEMPLD</sequence>
<evidence type="ECO:0000259" key="14">
    <source>
        <dbReference type="PROSITE" id="PS50109"/>
    </source>
</evidence>
<dbReference type="GO" id="GO:0000155">
    <property type="term" value="F:phosphorelay sensor kinase activity"/>
    <property type="evidence" value="ECO:0007669"/>
    <property type="project" value="InterPro"/>
</dbReference>
<keyword evidence="3 11" id="KW-0597">Phosphoprotein</keyword>
<reference evidence="18 19" key="1">
    <citation type="submission" date="2011-06" db="EMBL/GenBank/DDBJ databases">
        <title>The draft genome of Thiorhodococcus drewsii AZ1.</title>
        <authorList>
            <consortium name="US DOE Joint Genome Institute (JGI-PGF)"/>
            <person name="Lucas S."/>
            <person name="Han J."/>
            <person name="Lapidus A."/>
            <person name="Cheng J.-F."/>
            <person name="Goodwin L."/>
            <person name="Pitluck S."/>
            <person name="Peters L."/>
            <person name="Land M.L."/>
            <person name="Hauser L."/>
            <person name="Vogl K."/>
            <person name="Liu Z."/>
            <person name="Imhoff J."/>
            <person name="Thiel V."/>
            <person name="Frigaard N.-U."/>
            <person name="Bryant D.A."/>
            <person name="Woyke T.J."/>
        </authorList>
    </citation>
    <scope>NUCLEOTIDE SEQUENCE [LARGE SCALE GENOMIC DNA]</scope>
    <source>
        <strain evidence="18 19">AZ1</strain>
    </source>
</reference>
<accession>G2E270</accession>
<comment type="caution">
    <text evidence="18">The sequence shown here is derived from an EMBL/GenBank/DDBJ whole genome shotgun (WGS) entry which is preliminary data.</text>
</comment>
<evidence type="ECO:0000256" key="11">
    <source>
        <dbReference type="PROSITE-ProRule" id="PRU00169"/>
    </source>
</evidence>
<dbReference type="InterPro" id="IPR003661">
    <property type="entry name" value="HisK_dim/P_dom"/>
</dbReference>
<evidence type="ECO:0000313" key="19">
    <source>
        <dbReference type="Proteomes" id="UP000004200"/>
    </source>
</evidence>
<feature type="domain" description="Response regulatory" evidence="15">
    <location>
        <begin position="487"/>
        <end position="603"/>
    </location>
</feature>
<dbReference type="Proteomes" id="UP000004200">
    <property type="component" value="Unassembled WGS sequence"/>
</dbReference>
<evidence type="ECO:0000256" key="12">
    <source>
        <dbReference type="SAM" id="Coils"/>
    </source>
</evidence>
<protein>
    <recommendedName>
        <fullName evidence="10">Sensory/regulatory protein RpfC</fullName>
        <ecNumber evidence="2">2.7.13.3</ecNumber>
    </recommendedName>
</protein>
<dbReference type="Pfam" id="PF02518">
    <property type="entry name" value="HATPase_c"/>
    <property type="match status" value="1"/>
</dbReference>
<dbReference type="NCBIfam" id="TIGR00229">
    <property type="entry name" value="sensory_box"/>
    <property type="match status" value="1"/>
</dbReference>
<evidence type="ECO:0000313" key="18">
    <source>
        <dbReference type="EMBL" id="EGV31019.1"/>
    </source>
</evidence>
<dbReference type="GO" id="GO:0006355">
    <property type="term" value="P:regulation of DNA-templated transcription"/>
    <property type="evidence" value="ECO:0007669"/>
    <property type="project" value="InterPro"/>
</dbReference>
<keyword evidence="6 18" id="KW-0418">Kinase</keyword>
<evidence type="ECO:0000256" key="8">
    <source>
        <dbReference type="ARBA" id="ARBA00023012"/>
    </source>
</evidence>
<dbReference type="CDD" id="cd00130">
    <property type="entry name" value="PAS"/>
    <property type="match status" value="1"/>
</dbReference>
<dbReference type="SMART" id="SM00387">
    <property type="entry name" value="HATPase_c"/>
    <property type="match status" value="1"/>
</dbReference>
<dbReference type="Gene3D" id="3.30.565.10">
    <property type="entry name" value="Histidine kinase-like ATPase, C-terminal domain"/>
    <property type="match status" value="1"/>
</dbReference>
<dbReference type="InterPro" id="IPR036890">
    <property type="entry name" value="HATPase_C_sf"/>
</dbReference>
<dbReference type="InterPro" id="IPR013767">
    <property type="entry name" value="PAS_fold"/>
</dbReference>
<dbReference type="PROSITE" id="PS50113">
    <property type="entry name" value="PAC"/>
    <property type="match status" value="1"/>
</dbReference>
<evidence type="ECO:0000259" key="17">
    <source>
        <dbReference type="PROSITE" id="PS50113"/>
    </source>
</evidence>
<dbReference type="PATRIC" id="fig|765913.3.peg.2422"/>
<feature type="domain" description="PAC" evidence="17">
    <location>
        <begin position="145"/>
        <end position="197"/>
    </location>
</feature>
<feature type="modified residue" description="4-aspartylphosphate" evidence="11">
    <location>
        <position position="536"/>
    </location>
</feature>
<dbReference type="InterPro" id="IPR005467">
    <property type="entry name" value="His_kinase_dom"/>
</dbReference>
<dbReference type="PANTHER" id="PTHR45339:SF5">
    <property type="entry name" value="HISTIDINE KINASE"/>
    <property type="match status" value="1"/>
</dbReference>
<dbReference type="InterPro" id="IPR003594">
    <property type="entry name" value="HATPase_dom"/>
</dbReference>
<dbReference type="AlphaFoldDB" id="G2E270"/>
<keyword evidence="8" id="KW-0902">Two-component regulatory system</keyword>
<evidence type="ECO:0000256" key="5">
    <source>
        <dbReference type="ARBA" id="ARBA00022741"/>
    </source>
</evidence>
<dbReference type="SUPFAM" id="SSF55874">
    <property type="entry name" value="ATPase domain of HSP90 chaperone/DNA topoisomerase II/histidine kinase"/>
    <property type="match status" value="1"/>
</dbReference>
<evidence type="ECO:0000256" key="1">
    <source>
        <dbReference type="ARBA" id="ARBA00000085"/>
    </source>
</evidence>
<evidence type="ECO:0000259" key="15">
    <source>
        <dbReference type="PROSITE" id="PS50110"/>
    </source>
</evidence>
<evidence type="ECO:0000256" key="3">
    <source>
        <dbReference type="ARBA" id="ARBA00022553"/>
    </source>
</evidence>
<dbReference type="GO" id="GO:0005524">
    <property type="term" value="F:ATP binding"/>
    <property type="evidence" value="ECO:0007669"/>
    <property type="project" value="UniProtKB-KW"/>
</dbReference>
<evidence type="ECO:0000256" key="6">
    <source>
        <dbReference type="ARBA" id="ARBA00022777"/>
    </source>
</evidence>
<dbReference type="eggNOG" id="COG0642">
    <property type="taxonomic scope" value="Bacteria"/>
</dbReference>
<dbReference type="SMART" id="SM00388">
    <property type="entry name" value="HisKA"/>
    <property type="match status" value="1"/>
</dbReference>
<feature type="compositionally biased region" description="Basic and acidic residues" evidence="13">
    <location>
        <begin position="1"/>
        <end position="21"/>
    </location>
</feature>
<evidence type="ECO:0000256" key="10">
    <source>
        <dbReference type="ARBA" id="ARBA00068150"/>
    </source>
</evidence>
<dbReference type="PROSITE" id="PS50109">
    <property type="entry name" value="HIS_KIN"/>
    <property type="match status" value="1"/>
</dbReference>
<dbReference type="Gene3D" id="3.30.450.20">
    <property type="entry name" value="PAS domain"/>
    <property type="match status" value="1"/>
</dbReference>
<dbReference type="SMART" id="SM00448">
    <property type="entry name" value="REC"/>
    <property type="match status" value="1"/>
</dbReference>
<dbReference type="PRINTS" id="PR00344">
    <property type="entry name" value="BCTRLSENSOR"/>
</dbReference>
<dbReference type="Pfam" id="PF00512">
    <property type="entry name" value="HisKA"/>
    <property type="match status" value="1"/>
</dbReference>
<dbReference type="STRING" id="765913.ThidrDRAFT_2383"/>
<feature type="domain" description="PAS" evidence="16">
    <location>
        <begin position="64"/>
        <end position="121"/>
    </location>
</feature>
<dbReference type="Gene3D" id="3.40.50.2300">
    <property type="match status" value="1"/>
</dbReference>
<dbReference type="FunFam" id="1.10.287.130:FF:000002">
    <property type="entry name" value="Two-component osmosensing histidine kinase"/>
    <property type="match status" value="1"/>
</dbReference>
<dbReference type="EC" id="2.7.13.3" evidence="2"/>
<dbReference type="Gene3D" id="1.10.287.130">
    <property type="match status" value="1"/>
</dbReference>
<evidence type="ECO:0000256" key="13">
    <source>
        <dbReference type="SAM" id="MobiDB-lite"/>
    </source>
</evidence>
<dbReference type="InterPro" id="IPR011006">
    <property type="entry name" value="CheY-like_superfamily"/>
</dbReference>
<dbReference type="CDD" id="cd16922">
    <property type="entry name" value="HATPase_EvgS-ArcB-TorS-like"/>
    <property type="match status" value="1"/>
</dbReference>
<dbReference type="Pfam" id="PF00989">
    <property type="entry name" value="PAS"/>
    <property type="match status" value="1"/>
</dbReference>
<dbReference type="SUPFAM" id="SSF55785">
    <property type="entry name" value="PYP-like sensor domain (PAS domain)"/>
    <property type="match status" value="1"/>
</dbReference>
<evidence type="ECO:0000259" key="16">
    <source>
        <dbReference type="PROSITE" id="PS50112"/>
    </source>
</evidence>
<comment type="catalytic activity">
    <reaction evidence="1">
        <text>ATP + protein L-histidine = ADP + protein N-phospho-L-histidine.</text>
        <dbReference type="EC" id="2.7.13.3"/>
    </reaction>
</comment>
<dbReference type="SMART" id="SM00091">
    <property type="entry name" value="PAS"/>
    <property type="match status" value="1"/>
</dbReference>
<feature type="domain" description="Histidine kinase" evidence="14">
    <location>
        <begin position="233"/>
        <end position="454"/>
    </location>
</feature>
<proteinExistence type="predicted"/>
<feature type="region of interest" description="Disordered" evidence="13">
    <location>
        <begin position="1"/>
        <end position="25"/>
    </location>
</feature>
<keyword evidence="7" id="KW-0067">ATP-binding</keyword>
<dbReference type="InterPro" id="IPR000014">
    <property type="entry name" value="PAS"/>
</dbReference>
<evidence type="ECO:0000256" key="7">
    <source>
        <dbReference type="ARBA" id="ARBA00022840"/>
    </source>
</evidence>